<gene>
    <name evidence="1" type="ORF">LTR37_011299</name>
</gene>
<evidence type="ECO:0000313" key="2">
    <source>
        <dbReference type="Proteomes" id="UP001281147"/>
    </source>
</evidence>
<protein>
    <submittedName>
        <fullName evidence="1">Uncharacterized protein</fullName>
    </submittedName>
</protein>
<evidence type="ECO:0000313" key="1">
    <source>
        <dbReference type="EMBL" id="KAK3708778.1"/>
    </source>
</evidence>
<organism evidence="1 2">
    <name type="scientific">Vermiconidia calcicola</name>
    <dbReference type="NCBI Taxonomy" id="1690605"/>
    <lineage>
        <taxon>Eukaryota</taxon>
        <taxon>Fungi</taxon>
        <taxon>Dikarya</taxon>
        <taxon>Ascomycota</taxon>
        <taxon>Pezizomycotina</taxon>
        <taxon>Dothideomycetes</taxon>
        <taxon>Dothideomycetidae</taxon>
        <taxon>Mycosphaerellales</taxon>
        <taxon>Extremaceae</taxon>
        <taxon>Vermiconidia</taxon>
    </lineage>
</organism>
<accession>A0ACC3N2G4</accession>
<keyword evidence="2" id="KW-1185">Reference proteome</keyword>
<reference evidence="1" key="1">
    <citation type="submission" date="2023-07" db="EMBL/GenBank/DDBJ databases">
        <title>Black Yeasts Isolated from many extreme environments.</title>
        <authorList>
            <person name="Coleine C."/>
            <person name="Stajich J.E."/>
            <person name="Selbmann L."/>
        </authorList>
    </citation>
    <scope>NUCLEOTIDE SEQUENCE</scope>
    <source>
        <strain evidence="1">CCFEE 5714</strain>
    </source>
</reference>
<sequence>MLTELFLSSSLLLCGVAAHPQGGLGRPGGPTGFGGSGELLPASPDYSQWIFEKPLPIPPVKTPTHSVQVNGRTIQYFELTVEAFQSQVYPNLDPANLVGYDGIAPGPTFMVDRDVETVVRVTNRGQGPAALHLHGSPTHAPWDGWAEDLIQVGEFKDYYYPNVQAGPLWYHDHVDGATSTDVYYGQHGMYLIHDPAEDGLGLPDGDYDIPLLVGDAVYQQSGDLQSPEGNQINFFGDVIQVNGQPWPYLDVEPRKYRLRFADFALSRPFDLSFADEDDNTIEVTVIAADSGLLGSPVTTENIVISMGERWEVIMDFSSFKGQNVTLKNTLDGSDIPEYANTDRVMRFVVGNSVSSSANNGDIPSTLRDINWPQKKTTVDRQFDFGHGGDAIWSINGEAFSDVNNRVLARPQQGAVELWQFNYRGGPGTHPVHIHLINFQVVSRTGGSRGLLPYEAAGLKDVVLLEPGESVQALAVYGPWHGLYMFHCHNLVHEDNLMMAAFNVTRLEELGYADPDGLNDPLIPKYAARPSNAGAYEPAAITSTLKALGSLNAYNHAPSVASALSDYWATAAAPAGSMAARGVDGAASAPQITQPPVLV</sequence>
<proteinExistence type="predicted"/>
<dbReference type="Proteomes" id="UP001281147">
    <property type="component" value="Unassembled WGS sequence"/>
</dbReference>
<dbReference type="EMBL" id="JAUTXU010000098">
    <property type="protein sequence ID" value="KAK3708778.1"/>
    <property type="molecule type" value="Genomic_DNA"/>
</dbReference>
<name>A0ACC3N2G4_9PEZI</name>
<comment type="caution">
    <text evidence="1">The sequence shown here is derived from an EMBL/GenBank/DDBJ whole genome shotgun (WGS) entry which is preliminary data.</text>
</comment>